<protein>
    <recommendedName>
        <fullName evidence="3">Glycosyl transferase family 2</fullName>
    </recommendedName>
</protein>
<dbReference type="Proteomes" id="UP000184693">
    <property type="component" value="Unassembled WGS sequence"/>
</dbReference>
<gene>
    <name evidence="1" type="ORF">SAMN05444168_5769</name>
</gene>
<evidence type="ECO:0000313" key="2">
    <source>
        <dbReference type="Proteomes" id="UP000184693"/>
    </source>
</evidence>
<evidence type="ECO:0000313" key="1">
    <source>
        <dbReference type="EMBL" id="SIO50483.1"/>
    </source>
</evidence>
<dbReference type="AlphaFoldDB" id="A0A1N6K209"/>
<proteinExistence type="predicted"/>
<reference evidence="1 2" key="1">
    <citation type="submission" date="2016-11" db="EMBL/GenBank/DDBJ databases">
        <authorList>
            <person name="Jaros S."/>
            <person name="Januszkiewicz K."/>
            <person name="Wedrychowicz H."/>
        </authorList>
    </citation>
    <scope>NUCLEOTIDE SEQUENCE [LARGE SCALE GENOMIC DNA]</scope>
    <source>
        <strain evidence="1 2">GAS86</strain>
    </source>
</reference>
<name>A0A1N6K209_9BURK</name>
<dbReference type="OrthoDB" id="5938178at2"/>
<organism evidence="1 2">
    <name type="scientific">Paraburkholderia phenazinium</name>
    <dbReference type="NCBI Taxonomy" id="60549"/>
    <lineage>
        <taxon>Bacteria</taxon>
        <taxon>Pseudomonadati</taxon>
        <taxon>Pseudomonadota</taxon>
        <taxon>Betaproteobacteria</taxon>
        <taxon>Burkholderiales</taxon>
        <taxon>Burkholderiaceae</taxon>
        <taxon>Paraburkholderia</taxon>
    </lineage>
</organism>
<dbReference type="SUPFAM" id="SSF53448">
    <property type="entry name" value="Nucleotide-diphospho-sugar transferases"/>
    <property type="match status" value="1"/>
</dbReference>
<dbReference type="InterPro" id="IPR029044">
    <property type="entry name" value="Nucleotide-diphossugar_trans"/>
</dbReference>
<accession>A0A1N6K209</accession>
<dbReference type="EMBL" id="FSRM01000002">
    <property type="protein sequence ID" value="SIO50483.1"/>
    <property type="molecule type" value="Genomic_DNA"/>
</dbReference>
<sequence length="290" mass="33269">MQVVVCLTSFNRIDCARISMEIIKLNWAYKWPVVHACSDDGYTRYIEDVLVKREPRPLTSGAADLLLASVTAAIDRFQADYVIHLEADTWIFDQNVIRRYLEKLAEKPHAMIAASSWSTDCIPQWKRSPLLGRRLRAGLASAIRPLGFRYGIRERKSLSTQFFIARATPAFLDMLSGMRVKDGDFLEKELYAAVVERFGRRAIINMPEREPVHPHFRHACEPLSLFCQHWPSAEDAPTDRTHPDLTQDDRLRGKKECLATAPLMRRGPYMEQLLNSSDLRYYNGNAKRSG</sequence>
<evidence type="ECO:0008006" key="3">
    <source>
        <dbReference type="Google" id="ProtNLM"/>
    </source>
</evidence>
<dbReference type="RefSeq" id="WP_074267700.1">
    <property type="nucleotide sequence ID" value="NZ_FSRM01000002.1"/>
</dbReference>
<dbReference type="Gene3D" id="3.90.550.10">
    <property type="entry name" value="Spore Coat Polysaccharide Biosynthesis Protein SpsA, Chain A"/>
    <property type="match status" value="1"/>
</dbReference>